<dbReference type="GO" id="GO:0000981">
    <property type="term" value="F:DNA-binding transcription factor activity, RNA polymerase II-specific"/>
    <property type="evidence" value="ECO:0007669"/>
    <property type="project" value="UniProtKB-ARBA"/>
</dbReference>
<dbReference type="GO" id="GO:0000978">
    <property type="term" value="F:RNA polymerase II cis-regulatory region sequence-specific DNA binding"/>
    <property type="evidence" value="ECO:0007669"/>
    <property type="project" value="TreeGrafter"/>
</dbReference>
<feature type="domain" description="C2H2-type" evidence="13">
    <location>
        <begin position="170"/>
        <end position="199"/>
    </location>
</feature>
<evidence type="ECO:0000256" key="9">
    <source>
        <dbReference type="ARBA" id="ARBA00023163"/>
    </source>
</evidence>
<dbReference type="FunFam" id="3.30.160.60:FF:000072">
    <property type="entry name" value="zinc finger protein 143 isoform X1"/>
    <property type="match status" value="1"/>
</dbReference>
<dbReference type="OrthoDB" id="6365676at2759"/>
<evidence type="ECO:0000256" key="7">
    <source>
        <dbReference type="ARBA" id="ARBA00023015"/>
    </source>
</evidence>
<evidence type="ECO:0000256" key="10">
    <source>
        <dbReference type="ARBA" id="ARBA00023242"/>
    </source>
</evidence>
<dbReference type="PANTHER" id="PTHR23235">
    <property type="entry name" value="KRUEPPEL-LIKE TRANSCRIPTION FACTOR"/>
    <property type="match status" value="1"/>
</dbReference>
<evidence type="ECO:0000256" key="12">
    <source>
        <dbReference type="SAM" id="MobiDB-lite"/>
    </source>
</evidence>
<dbReference type="SUPFAM" id="SSF57667">
    <property type="entry name" value="beta-beta-alpha zinc fingers"/>
    <property type="match status" value="1"/>
</dbReference>
<evidence type="ECO:0000256" key="4">
    <source>
        <dbReference type="ARBA" id="ARBA00022737"/>
    </source>
</evidence>
<keyword evidence="5 11" id="KW-0863">Zinc-finger</keyword>
<evidence type="ECO:0000313" key="15">
    <source>
        <dbReference type="Proteomes" id="UP000603453"/>
    </source>
</evidence>
<evidence type="ECO:0000256" key="2">
    <source>
        <dbReference type="ARBA" id="ARBA00004123"/>
    </source>
</evidence>
<name>A0A8H7VCQ0_9FUNG</name>
<evidence type="ECO:0000313" key="14">
    <source>
        <dbReference type="EMBL" id="KAG2213967.1"/>
    </source>
</evidence>
<feature type="region of interest" description="Disordered" evidence="12">
    <location>
        <begin position="110"/>
        <end position="139"/>
    </location>
</feature>
<keyword evidence="10" id="KW-0539">Nucleus</keyword>
<evidence type="ECO:0000256" key="11">
    <source>
        <dbReference type="PROSITE-ProRule" id="PRU00042"/>
    </source>
</evidence>
<evidence type="ECO:0000256" key="1">
    <source>
        <dbReference type="ARBA" id="ARBA00003767"/>
    </source>
</evidence>
<keyword evidence="3" id="KW-0479">Metal-binding</keyword>
<dbReference type="GO" id="GO:0008270">
    <property type="term" value="F:zinc ion binding"/>
    <property type="evidence" value="ECO:0007669"/>
    <property type="project" value="UniProtKB-KW"/>
</dbReference>
<feature type="region of interest" description="Disordered" evidence="12">
    <location>
        <begin position="1"/>
        <end position="36"/>
    </location>
</feature>
<dbReference type="PANTHER" id="PTHR23235:SF120">
    <property type="entry name" value="KRUPPEL-LIKE FACTOR 15"/>
    <property type="match status" value="1"/>
</dbReference>
<keyword evidence="15" id="KW-1185">Reference proteome</keyword>
<evidence type="ECO:0000259" key="13">
    <source>
        <dbReference type="PROSITE" id="PS50157"/>
    </source>
</evidence>
<dbReference type="Gene3D" id="3.30.160.60">
    <property type="entry name" value="Classic Zinc Finger"/>
    <property type="match status" value="2"/>
</dbReference>
<feature type="compositionally biased region" description="Basic residues" evidence="12">
    <location>
        <begin position="117"/>
        <end position="126"/>
    </location>
</feature>
<feature type="compositionally biased region" description="Low complexity" evidence="12">
    <location>
        <begin position="14"/>
        <end position="35"/>
    </location>
</feature>
<evidence type="ECO:0000256" key="6">
    <source>
        <dbReference type="ARBA" id="ARBA00022833"/>
    </source>
</evidence>
<evidence type="ECO:0000256" key="3">
    <source>
        <dbReference type="ARBA" id="ARBA00022723"/>
    </source>
</evidence>
<keyword evidence="8" id="KW-0238">DNA-binding</keyword>
<keyword evidence="6" id="KW-0862">Zinc</keyword>
<dbReference type="FunFam" id="3.30.160.60:FF:000097">
    <property type="entry name" value="Zinc finger protein"/>
    <property type="match status" value="1"/>
</dbReference>
<protein>
    <recommendedName>
        <fullName evidence="13">C2H2-type domain-containing protein</fullName>
    </recommendedName>
</protein>
<keyword evidence="9" id="KW-0804">Transcription</keyword>
<dbReference type="Proteomes" id="UP000603453">
    <property type="component" value="Unassembled WGS sequence"/>
</dbReference>
<evidence type="ECO:0000256" key="8">
    <source>
        <dbReference type="ARBA" id="ARBA00023125"/>
    </source>
</evidence>
<dbReference type="InterPro" id="IPR036236">
    <property type="entry name" value="Znf_C2H2_sf"/>
</dbReference>
<dbReference type="EMBL" id="JAEPRD010000002">
    <property type="protein sequence ID" value="KAG2213967.1"/>
    <property type="molecule type" value="Genomic_DNA"/>
</dbReference>
<sequence>MNYYPETDNRRMSYSDYLSSSSSSSQGSYSDYESSPLTGTEEYYPVVAGQPKFYYQQQVYPFVQQQNEQPGATPMGYYPSYDCLIDHLMLPAVASPPPPSSAPAAALVMKAETSGKQRIHHSRAKRSPTSSKNQDDKNFPCHHDDCGKVFKRSEHLKRHVRSIHTREKPYQCPYEQCGKRFSRSDNLSQHIRIHRTTKDRCPNASRKEKLSL</sequence>
<dbReference type="SMART" id="SM00355">
    <property type="entry name" value="ZnF_C2H2"/>
    <property type="match status" value="2"/>
</dbReference>
<dbReference type="Pfam" id="PF00096">
    <property type="entry name" value="zf-C2H2"/>
    <property type="match status" value="2"/>
</dbReference>
<keyword evidence="4" id="KW-0677">Repeat</keyword>
<dbReference type="AlphaFoldDB" id="A0A8H7VCQ0"/>
<gene>
    <name evidence="14" type="ORF">INT47_001237</name>
</gene>
<proteinExistence type="predicted"/>
<comment type="subcellular location">
    <subcellularLocation>
        <location evidence="2">Nucleus</location>
    </subcellularLocation>
</comment>
<comment type="function">
    <text evidence="1">May be involved in transcriptional regulation.</text>
</comment>
<dbReference type="InterPro" id="IPR013087">
    <property type="entry name" value="Znf_C2H2_type"/>
</dbReference>
<comment type="caution">
    <text evidence="14">The sequence shown here is derived from an EMBL/GenBank/DDBJ whole genome shotgun (WGS) entry which is preliminary data.</text>
</comment>
<dbReference type="GO" id="GO:0005634">
    <property type="term" value="C:nucleus"/>
    <property type="evidence" value="ECO:0007669"/>
    <property type="project" value="UniProtKB-SubCell"/>
</dbReference>
<dbReference type="PROSITE" id="PS50157">
    <property type="entry name" value="ZINC_FINGER_C2H2_2"/>
    <property type="match status" value="2"/>
</dbReference>
<evidence type="ECO:0000256" key="5">
    <source>
        <dbReference type="ARBA" id="ARBA00022771"/>
    </source>
</evidence>
<feature type="domain" description="C2H2-type" evidence="13">
    <location>
        <begin position="139"/>
        <end position="169"/>
    </location>
</feature>
<organism evidence="14 15">
    <name type="scientific">Mucor saturninus</name>
    <dbReference type="NCBI Taxonomy" id="64648"/>
    <lineage>
        <taxon>Eukaryota</taxon>
        <taxon>Fungi</taxon>
        <taxon>Fungi incertae sedis</taxon>
        <taxon>Mucoromycota</taxon>
        <taxon>Mucoromycotina</taxon>
        <taxon>Mucoromycetes</taxon>
        <taxon>Mucorales</taxon>
        <taxon>Mucorineae</taxon>
        <taxon>Mucoraceae</taxon>
        <taxon>Mucor</taxon>
    </lineage>
</organism>
<accession>A0A8H7VCQ0</accession>
<dbReference type="PROSITE" id="PS00028">
    <property type="entry name" value="ZINC_FINGER_C2H2_1"/>
    <property type="match status" value="2"/>
</dbReference>
<keyword evidence="7" id="KW-0805">Transcription regulation</keyword>
<reference evidence="14" key="1">
    <citation type="submission" date="2020-12" db="EMBL/GenBank/DDBJ databases">
        <title>Metabolic potential, ecology and presence of endohyphal bacteria is reflected in genomic diversity of Mucoromycotina.</title>
        <authorList>
            <person name="Muszewska A."/>
            <person name="Okrasinska A."/>
            <person name="Steczkiewicz K."/>
            <person name="Drgas O."/>
            <person name="Orlowska M."/>
            <person name="Perlinska-Lenart U."/>
            <person name="Aleksandrzak-Piekarczyk T."/>
            <person name="Szatraj K."/>
            <person name="Zielenkiewicz U."/>
            <person name="Pilsyk S."/>
            <person name="Malc E."/>
            <person name="Mieczkowski P."/>
            <person name="Kruszewska J.S."/>
            <person name="Biernat P."/>
            <person name="Pawlowska J."/>
        </authorList>
    </citation>
    <scope>NUCLEOTIDE SEQUENCE</scope>
    <source>
        <strain evidence="14">WA0000017839</strain>
    </source>
</reference>